<keyword evidence="1" id="KW-1133">Transmembrane helix</keyword>
<name>A0ABT6LDP8_9ACTN</name>
<comment type="caution">
    <text evidence="2">The sequence shown here is derived from an EMBL/GenBank/DDBJ whole genome shotgun (WGS) entry which is preliminary data.</text>
</comment>
<protein>
    <submittedName>
        <fullName evidence="2">Phage terminase Nu1 subunit (DNA packaging protein)</fullName>
    </submittedName>
</protein>
<keyword evidence="1" id="KW-0812">Transmembrane</keyword>
<organism evidence="2 3">
    <name type="scientific">Streptomyces pseudovenezuelae</name>
    <dbReference type="NCBI Taxonomy" id="67350"/>
    <lineage>
        <taxon>Bacteria</taxon>
        <taxon>Bacillati</taxon>
        <taxon>Actinomycetota</taxon>
        <taxon>Actinomycetes</taxon>
        <taxon>Kitasatosporales</taxon>
        <taxon>Streptomycetaceae</taxon>
        <taxon>Streptomyces</taxon>
        <taxon>Streptomyces aurantiacus group</taxon>
    </lineage>
</organism>
<sequence length="111" mass="12820">MDEHPVDTRAFLNEIEGHLLLSSEREQGHAAAVRFAASLDWLTEHQRAEAERRFETEYLALARTSWQHTAKRAREVRGEYEEAYRDLRRRLLAGWLLTCAAVTVVLLLVCA</sequence>
<dbReference type="EMBL" id="JARXVH010000002">
    <property type="protein sequence ID" value="MDH6213904.1"/>
    <property type="molecule type" value="Genomic_DNA"/>
</dbReference>
<reference evidence="2 3" key="1">
    <citation type="submission" date="2023-04" db="EMBL/GenBank/DDBJ databases">
        <title>Forest soil microbial communities from Buena Vista Peninsula, Colon Province, Panama.</title>
        <authorList>
            <person name="Bouskill N."/>
        </authorList>
    </citation>
    <scope>NUCLEOTIDE SEQUENCE [LARGE SCALE GENOMIC DNA]</scope>
    <source>
        <strain evidence="2 3">GGS1</strain>
    </source>
</reference>
<keyword evidence="1" id="KW-0472">Membrane</keyword>
<dbReference type="RefSeq" id="WP_280874945.1">
    <property type="nucleotide sequence ID" value="NZ_JARXVH010000002.1"/>
</dbReference>
<feature type="transmembrane region" description="Helical" evidence="1">
    <location>
        <begin position="91"/>
        <end position="109"/>
    </location>
</feature>
<dbReference type="Proteomes" id="UP001160499">
    <property type="component" value="Unassembled WGS sequence"/>
</dbReference>
<proteinExistence type="predicted"/>
<keyword evidence="3" id="KW-1185">Reference proteome</keyword>
<evidence type="ECO:0000313" key="3">
    <source>
        <dbReference type="Proteomes" id="UP001160499"/>
    </source>
</evidence>
<gene>
    <name evidence="2" type="ORF">M2283_001187</name>
</gene>
<evidence type="ECO:0000256" key="1">
    <source>
        <dbReference type="SAM" id="Phobius"/>
    </source>
</evidence>
<accession>A0ABT6LDP8</accession>
<evidence type="ECO:0000313" key="2">
    <source>
        <dbReference type="EMBL" id="MDH6213904.1"/>
    </source>
</evidence>